<dbReference type="Proteomes" id="UP000607645">
    <property type="component" value="Unassembled WGS sequence"/>
</dbReference>
<evidence type="ECO:0000256" key="3">
    <source>
        <dbReference type="SAM" id="SignalP"/>
    </source>
</evidence>
<dbReference type="InterPro" id="IPR011050">
    <property type="entry name" value="Pectin_lyase_fold/virulence"/>
</dbReference>
<feature type="region of interest" description="Disordered" evidence="2">
    <location>
        <begin position="869"/>
        <end position="965"/>
    </location>
</feature>
<dbReference type="EMBL" id="JACOPQ010000005">
    <property type="protein sequence ID" value="MBC5737051.1"/>
    <property type="molecule type" value="Genomic_DNA"/>
</dbReference>
<gene>
    <name evidence="5" type="ORF">H8S62_08500</name>
</gene>
<reference evidence="5" key="1">
    <citation type="submission" date="2020-08" db="EMBL/GenBank/DDBJ databases">
        <title>Genome public.</title>
        <authorList>
            <person name="Liu C."/>
            <person name="Sun Q."/>
        </authorList>
    </citation>
    <scope>NUCLEOTIDE SEQUENCE</scope>
    <source>
        <strain evidence="5">NSJ-52</strain>
    </source>
</reference>
<feature type="compositionally biased region" description="Low complexity" evidence="2">
    <location>
        <begin position="877"/>
        <end position="900"/>
    </location>
</feature>
<keyword evidence="1" id="KW-0677">Repeat</keyword>
<feature type="chain" id="PRO_5035160013" evidence="3">
    <location>
        <begin position="29"/>
        <end position="1361"/>
    </location>
</feature>
<feature type="domain" description="SLH" evidence="4">
    <location>
        <begin position="1304"/>
        <end position="1361"/>
    </location>
</feature>
<dbReference type="RefSeq" id="WP_186919018.1">
    <property type="nucleotide sequence ID" value="NZ_JACOPQ010000005.1"/>
</dbReference>
<feature type="domain" description="SLH" evidence="4">
    <location>
        <begin position="1238"/>
        <end position="1300"/>
    </location>
</feature>
<evidence type="ECO:0000313" key="5">
    <source>
        <dbReference type="EMBL" id="MBC5737051.1"/>
    </source>
</evidence>
<keyword evidence="3" id="KW-0732">Signal</keyword>
<comment type="caution">
    <text evidence="5">The sequence shown here is derived from an EMBL/GenBank/DDBJ whole genome shotgun (WGS) entry which is preliminary data.</text>
</comment>
<dbReference type="SUPFAM" id="SSF51126">
    <property type="entry name" value="Pectin lyase-like"/>
    <property type="match status" value="1"/>
</dbReference>
<evidence type="ECO:0000256" key="1">
    <source>
        <dbReference type="ARBA" id="ARBA00022737"/>
    </source>
</evidence>
<dbReference type="Gene3D" id="2.160.20.110">
    <property type="match status" value="2"/>
</dbReference>
<evidence type="ECO:0000259" key="4">
    <source>
        <dbReference type="PROSITE" id="PS51272"/>
    </source>
</evidence>
<proteinExistence type="predicted"/>
<feature type="signal peptide" evidence="3">
    <location>
        <begin position="1"/>
        <end position="28"/>
    </location>
</feature>
<keyword evidence="6" id="KW-1185">Reference proteome</keyword>
<accession>A0A8J6JCN3</accession>
<name>A0A8J6JCN3_9FIRM</name>
<sequence length="1361" mass="138056">MKRVWKKWISLTLAAALTVGLCMIPAAADAPEFAGGEGTEAAPYVIENAEQLKAVANHLNAYFVLNADIALTGENWTPLGSGVRSGNKLADGAAPFTGSFDGGGHTVSGLKISSTDSADAAVGLFGAVSGGAVSNVKLTGVEINVPDSELVGAVCGVLLENGLVEDCEVSGVMTVGDGGGIAGRILASGTISGCSNHASVTSGNGKAAVAGIVSKAYYTEPGKEMNIIGCSNDGAISGVYCAGGIAGLSAANVADNTNSGAVTASGNEAGGIVGEQTNWGTLSGNTNAANVTAGEIAGGIVGWVRYQKNASYTNNAPVVIQNNQNSGAIAATGDAGLGSGGIVGNIYNAAVVTGNENRGASIKGGTFAAGVVGALQASNENCFYDERAVEVRDNVSTTDRAQITAKCTDLYAYNNDSVKFVVRDNGGAWAAGIGENRYTSLSSALSAAKTGETVTLLQNVDLSAAENLTIDKNITIAGANAGKAWDAEDRGEETVITVYAGQDKGNEGGRIVIADGAEVTFDGVSLEATYAADVAAPMICTRGTAQLSLLNSKVANQGTRFASGYGLINTMAATQGGRLTIHNSKLIGMLGSEEGAAPATYYILGGGGTVELDVTDNCFENGRWALFETAASGTFSRNILARNAEALTGGVINSTNLKGLIIEGNVFKSNLSGTRFVIGGSYTIRDNLFEDLKNDLALYICTEGAAEITGNTFEMGEGSYGIRLVGKDSVSWCQNGDASKVHVTGNHFTGQGVCAIRNNDGWTGSVRAEKNYYGGGPLRTDYVYEGKTYEIGEVTAQPYLIKVTLDTAGGATESETTLYADTENGITLPSAAQSGYSFLGWSDGVTTHPAGAVFKGAADVTLTAGWQSNYVPPSTPSKPSTDTQTKTEGDTTTTTTTTTTKNPDGSITTGTTETAVNSSTGEKTETKVTETVAKDGSVTKEEVKSSTAADGTKTEEKNVSISDKATGTSTTAQVVTDGNGRCTAAAVTETRTEAAVKDGAATAAVDAKTADKLVEQAKAAAKAAAGADSVKAEVVIAAQVPAGQDVTSAAVELPKSAVGALAGETAADVTVSTPVAEVTLPNAALAQLADQPGKTVAVRAGRTADGAVTVAVTVDGAAAENLPGGLKASIPVEKAAPGIVAVLVRPDGSEELIRKTVMAGGAALMPLDGCATVKLVDNSRRFEDTAQAGWAAEAMTFVAARELFQGVSETSFAPSLPMNRGMLVTVLSRLENEPEGTKAGSFADVPGDAYFAGAVDWAAGQGIVTGTGDGFAPDANVTREQLAVFLCRYLKAVGVETGTASGGIGGYADGAAVSNWARESMEWAVGAGIITGRDSGALDPAGTATRAEVAVMLQRLVEYMA</sequence>
<evidence type="ECO:0000313" key="6">
    <source>
        <dbReference type="Proteomes" id="UP000607645"/>
    </source>
</evidence>
<organism evidence="5 6">
    <name type="scientific">Lawsonibacter faecis</name>
    <dbReference type="NCBI Taxonomy" id="2763052"/>
    <lineage>
        <taxon>Bacteria</taxon>
        <taxon>Bacillati</taxon>
        <taxon>Bacillota</taxon>
        <taxon>Clostridia</taxon>
        <taxon>Eubacteriales</taxon>
        <taxon>Oscillospiraceae</taxon>
        <taxon>Lawsonibacter</taxon>
    </lineage>
</organism>
<dbReference type="PROSITE" id="PS51272">
    <property type="entry name" value="SLH"/>
    <property type="match status" value="2"/>
</dbReference>
<dbReference type="Pfam" id="PF00395">
    <property type="entry name" value="SLH"/>
    <property type="match status" value="3"/>
</dbReference>
<feature type="compositionally biased region" description="Polar residues" evidence="2">
    <location>
        <begin position="901"/>
        <end position="921"/>
    </location>
</feature>
<protein>
    <submittedName>
        <fullName evidence="5">S-layer homology domain-containing protein</fullName>
    </submittedName>
</protein>
<dbReference type="InterPro" id="IPR001119">
    <property type="entry name" value="SLH_dom"/>
</dbReference>
<evidence type="ECO:0000256" key="2">
    <source>
        <dbReference type="SAM" id="MobiDB-lite"/>
    </source>
</evidence>